<dbReference type="RefSeq" id="WP_363798465.1">
    <property type="nucleotide sequence ID" value="NZ_CP159925.1"/>
</dbReference>
<dbReference type="EMBL" id="CP159925">
    <property type="protein sequence ID" value="XCO75441.1"/>
    <property type="molecule type" value="Genomic_DNA"/>
</dbReference>
<protein>
    <submittedName>
        <fullName evidence="1">Uncharacterized protein</fullName>
    </submittedName>
</protein>
<accession>A0AAU8MQM7</accession>
<dbReference type="AlphaFoldDB" id="A0AAU8MQM7"/>
<reference evidence="1" key="1">
    <citation type="submission" date="2024-06" db="EMBL/GenBank/DDBJ databases">
        <authorList>
            <person name="Li S."/>
        </authorList>
    </citation>
    <scope>NUCLEOTIDE SEQUENCE</scope>
    <source>
        <strain evidence="1">SR10</strain>
    </source>
</reference>
<sequence>MSSAWNNFNDAESPAFALIPKGTLVKVRMTIKPGGHSDAANGWMHGWASRGDTGAVYLNAEFVVLEGKYARRKLWTLIGLHSPKGPTWGQMGRSFIKGVLNSANALHPDDMSAAAQQGRCIESFGDLDGAVFVGKVDWEKDSYGEDKAVIKVPIMPDHPQYKEVMGAVRPLPAQAAAMPAHIAHAANQGAAQAPIAGRPTWAQ</sequence>
<gene>
    <name evidence="1" type="ORF">ABU614_01170</name>
</gene>
<proteinExistence type="predicted"/>
<evidence type="ECO:0000313" key="1">
    <source>
        <dbReference type="EMBL" id="XCO75441.1"/>
    </source>
</evidence>
<name>A0AAU8MQM7_9GAMM</name>
<organism evidence="1">
    <name type="scientific">Lysobacter firmicutimachus</name>
    <dbReference type="NCBI Taxonomy" id="1792846"/>
    <lineage>
        <taxon>Bacteria</taxon>
        <taxon>Pseudomonadati</taxon>
        <taxon>Pseudomonadota</taxon>
        <taxon>Gammaproteobacteria</taxon>
        <taxon>Lysobacterales</taxon>
        <taxon>Lysobacteraceae</taxon>
        <taxon>Lysobacter</taxon>
    </lineage>
</organism>